<dbReference type="Ensembl" id="ENSOCUT00000038758.1">
    <property type="protein sequence ID" value="ENSOCUP00000043210.1"/>
    <property type="gene ID" value="ENSOCUG00000036631.1"/>
</dbReference>
<evidence type="ECO:0000259" key="1">
    <source>
        <dbReference type="PROSITE" id="PS50805"/>
    </source>
</evidence>
<accession>A0A5F9DC54</accession>
<dbReference type="PROSITE" id="PS50805">
    <property type="entry name" value="KRAB"/>
    <property type="match status" value="1"/>
</dbReference>
<dbReference type="Pfam" id="PF01352">
    <property type="entry name" value="KRAB"/>
    <property type="match status" value="1"/>
</dbReference>
<dbReference type="EMBL" id="AAGW02055421">
    <property type="status" value="NOT_ANNOTATED_CDS"/>
    <property type="molecule type" value="Genomic_DNA"/>
</dbReference>
<dbReference type="PANTHER" id="PTHR23232:SF145">
    <property type="entry name" value="KRAB DOMAIN-CONTAINING PROTEIN"/>
    <property type="match status" value="1"/>
</dbReference>
<evidence type="ECO:0000313" key="3">
    <source>
        <dbReference type="Proteomes" id="UP000001811"/>
    </source>
</evidence>
<keyword evidence="3" id="KW-1185">Reference proteome</keyword>
<protein>
    <recommendedName>
        <fullName evidence="1">KRAB domain-containing protein</fullName>
    </recommendedName>
</protein>
<reference evidence="2 3" key="1">
    <citation type="journal article" date="2011" name="Nature">
        <title>A high-resolution map of human evolutionary constraint using 29 mammals.</title>
        <authorList>
            <person name="Lindblad-Toh K."/>
            <person name="Garber M."/>
            <person name="Zuk O."/>
            <person name="Lin M.F."/>
            <person name="Parker B.J."/>
            <person name="Washietl S."/>
            <person name="Kheradpour P."/>
            <person name="Ernst J."/>
            <person name="Jordan G."/>
            <person name="Mauceli E."/>
            <person name="Ward L.D."/>
            <person name="Lowe C.B."/>
            <person name="Holloway A.K."/>
            <person name="Clamp M."/>
            <person name="Gnerre S."/>
            <person name="Alfoldi J."/>
            <person name="Beal K."/>
            <person name="Chang J."/>
            <person name="Clawson H."/>
            <person name="Cuff J."/>
            <person name="Di Palma F."/>
            <person name="Fitzgerald S."/>
            <person name="Flicek P."/>
            <person name="Guttman M."/>
            <person name="Hubisz M.J."/>
            <person name="Jaffe D.B."/>
            <person name="Jungreis I."/>
            <person name="Kent W.J."/>
            <person name="Kostka D."/>
            <person name="Lara M."/>
            <person name="Martins A.L."/>
            <person name="Massingham T."/>
            <person name="Moltke I."/>
            <person name="Raney B.J."/>
            <person name="Rasmussen M.D."/>
            <person name="Robinson J."/>
            <person name="Stark A."/>
            <person name="Vilella A.J."/>
            <person name="Wen J."/>
            <person name="Xie X."/>
            <person name="Zody M.C."/>
            <person name="Baldwin J."/>
            <person name="Bloom T."/>
            <person name="Chin C.W."/>
            <person name="Heiman D."/>
            <person name="Nicol R."/>
            <person name="Nusbaum C."/>
            <person name="Young S."/>
            <person name="Wilkinson J."/>
            <person name="Worley K.C."/>
            <person name="Kovar C.L."/>
            <person name="Muzny D.M."/>
            <person name="Gibbs R.A."/>
            <person name="Cree A."/>
            <person name="Dihn H.H."/>
            <person name="Fowler G."/>
            <person name="Jhangiani S."/>
            <person name="Joshi V."/>
            <person name="Lee S."/>
            <person name="Lewis L.R."/>
            <person name="Nazareth L.V."/>
            <person name="Okwuonu G."/>
            <person name="Santibanez J."/>
            <person name="Warren W.C."/>
            <person name="Mardis E.R."/>
            <person name="Weinstock G.M."/>
            <person name="Wilson R.K."/>
            <person name="Delehaunty K."/>
            <person name="Dooling D."/>
            <person name="Fronik C."/>
            <person name="Fulton L."/>
            <person name="Fulton B."/>
            <person name="Graves T."/>
            <person name="Minx P."/>
            <person name="Sodergren E."/>
            <person name="Birney E."/>
            <person name="Margulies E.H."/>
            <person name="Herrero J."/>
            <person name="Green E.D."/>
            <person name="Haussler D."/>
            <person name="Siepel A."/>
            <person name="Goldman N."/>
            <person name="Pollard K.S."/>
            <person name="Pedersen J.S."/>
            <person name="Lander E.S."/>
            <person name="Kellis M."/>
        </authorList>
    </citation>
    <scope>NUCLEOTIDE SEQUENCE [LARGE SCALE GENOMIC DNA]</scope>
    <source>
        <strain evidence="2 3">Thorbecke inbred</strain>
    </source>
</reference>
<dbReference type="AlphaFoldDB" id="A0A5F9DC54"/>
<dbReference type="Gene3D" id="6.10.140.140">
    <property type="match status" value="1"/>
</dbReference>
<name>A0A5F9DC54_RABIT</name>
<dbReference type="STRING" id="9986.ENSOCUP00000043210"/>
<feature type="domain" description="KRAB" evidence="1">
    <location>
        <begin position="14"/>
        <end position="85"/>
    </location>
</feature>
<reference evidence="2" key="2">
    <citation type="submission" date="2025-08" db="UniProtKB">
        <authorList>
            <consortium name="Ensembl"/>
        </authorList>
    </citation>
    <scope>IDENTIFICATION</scope>
    <source>
        <strain evidence="2">Thorbecke</strain>
    </source>
</reference>
<sequence>MATMSLKVPYQELVTFKDVAVCFTQAEWAELSPAQRALYRSVMLENYGTLTMLGYPVPKPALISLLERGDLPWNLEVQEEPPAERTRELCE</sequence>
<dbReference type="GO" id="GO:0006355">
    <property type="term" value="P:regulation of DNA-templated transcription"/>
    <property type="evidence" value="ECO:0007669"/>
    <property type="project" value="InterPro"/>
</dbReference>
<dbReference type="GeneTree" id="ENSGT00940000163278"/>
<proteinExistence type="predicted"/>
<dbReference type="Bgee" id="ENSOCUG00000036631">
    <property type="expression patterns" value="Expressed in ovary and 16 other cell types or tissues"/>
</dbReference>
<dbReference type="InterPro" id="IPR036051">
    <property type="entry name" value="KRAB_dom_sf"/>
</dbReference>
<dbReference type="CDD" id="cd07765">
    <property type="entry name" value="KRAB_A-box"/>
    <property type="match status" value="1"/>
</dbReference>
<dbReference type="SMART" id="SM00349">
    <property type="entry name" value="KRAB"/>
    <property type="match status" value="1"/>
</dbReference>
<dbReference type="InParanoid" id="A0A5F9DC54"/>
<dbReference type="Proteomes" id="UP000001811">
    <property type="component" value="Chromosome 5"/>
</dbReference>
<evidence type="ECO:0000313" key="2">
    <source>
        <dbReference type="Ensembl" id="ENSOCUP00000043210.1"/>
    </source>
</evidence>
<dbReference type="InterPro" id="IPR050169">
    <property type="entry name" value="Krueppel_C2H2_ZnF"/>
</dbReference>
<dbReference type="PANTHER" id="PTHR23232">
    <property type="entry name" value="KRAB DOMAIN C2H2 ZINC FINGER"/>
    <property type="match status" value="1"/>
</dbReference>
<dbReference type="InterPro" id="IPR001909">
    <property type="entry name" value="KRAB"/>
</dbReference>
<organism evidence="2 3">
    <name type="scientific">Oryctolagus cuniculus</name>
    <name type="common">Rabbit</name>
    <dbReference type="NCBI Taxonomy" id="9986"/>
    <lineage>
        <taxon>Eukaryota</taxon>
        <taxon>Metazoa</taxon>
        <taxon>Chordata</taxon>
        <taxon>Craniata</taxon>
        <taxon>Vertebrata</taxon>
        <taxon>Euteleostomi</taxon>
        <taxon>Mammalia</taxon>
        <taxon>Eutheria</taxon>
        <taxon>Euarchontoglires</taxon>
        <taxon>Glires</taxon>
        <taxon>Lagomorpha</taxon>
        <taxon>Leporidae</taxon>
        <taxon>Oryctolagus</taxon>
    </lineage>
</organism>
<dbReference type="SUPFAM" id="SSF109640">
    <property type="entry name" value="KRAB domain (Kruppel-associated box)"/>
    <property type="match status" value="1"/>
</dbReference>
<reference evidence="2" key="3">
    <citation type="submission" date="2025-09" db="UniProtKB">
        <authorList>
            <consortium name="Ensembl"/>
        </authorList>
    </citation>
    <scope>IDENTIFICATION</scope>
    <source>
        <strain evidence="2">Thorbecke</strain>
    </source>
</reference>